<evidence type="ECO:0000256" key="9">
    <source>
        <dbReference type="ARBA" id="ARBA00023277"/>
    </source>
</evidence>
<dbReference type="PROSITE" id="PS51166">
    <property type="entry name" value="CBM20"/>
    <property type="match status" value="1"/>
</dbReference>
<dbReference type="OrthoDB" id="5839090at2759"/>
<dbReference type="InterPro" id="IPR000322">
    <property type="entry name" value="Glyco_hydro_31_TIM"/>
</dbReference>
<dbReference type="SMART" id="SM01065">
    <property type="entry name" value="CBM_2"/>
    <property type="match status" value="1"/>
</dbReference>
<keyword evidence="11" id="KW-0961">Cell wall biogenesis/degradation</keyword>
<evidence type="ECO:0000256" key="3">
    <source>
        <dbReference type="ARBA" id="ARBA00004613"/>
    </source>
</evidence>
<comment type="function">
    <text evidence="13">Glucosidase involved in the degradation of cellulosic biomass. Has both alpha- and beta-glucosidase activity.</text>
</comment>
<dbReference type="InterPro" id="IPR011013">
    <property type="entry name" value="Gal_mutarotase_sf_dom"/>
</dbReference>
<dbReference type="SUPFAM" id="SSF51011">
    <property type="entry name" value="Glycosyl hydrolase domain"/>
    <property type="match status" value="1"/>
</dbReference>
<evidence type="ECO:0000256" key="2">
    <source>
        <dbReference type="ARBA" id="ARBA00001657"/>
    </source>
</evidence>
<keyword evidence="10 14" id="KW-0326">Glycosidase</keyword>
<dbReference type="PANTHER" id="PTHR22762">
    <property type="entry name" value="ALPHA-GLUCOSIDASE"/>
    <property type="match status" value="1"/>
</dbReference>
<dbReference type="Pfam" id="PF01055">
    <property type="entry name" value="Glyco_hydro_31_2nd"/>
    <property type="match status" value="1"/>
</dbReference>
<keyword evidence="6 15" id="KW-0732">Signal</keyword>
<keyword evidence="12" id="KW-0624">Polysaccharide degradation</keyword>
<evidence type="ECO:0000256" key="11">
    <source>
        <dbReference type="ARBA" id="ARBA00023316"/>
    </source>
</evidence>
<evidence type="ECO:0000313" key="18">
    <source>
        <dbReference type="Proteomes" id="UP000001294"/>
    </source>
</evidence>
<feature type="signal peptide" evidence="15">
    <location>
        <begin position="1"/>
        <end position="22"/>
    </location>
</feature>
<keyword evidence="7 14" id="KW-0378">Hydrolase</keyword>
<keyword evidence="18" id="KW-1185">Reference proteome</keyword>
<dbReference type="Pfam" id="PF21365">
    <property type="entry name" value="Glyco_hydro_31_3rd"/>
    <property type="match status" value="1"/>
</dbReference>
<dbReference type="Gene3D" id="2.60.40.10">
    <property type="entry name" value="Immunoglobulins"/>
    <property type="match status" value="1"/>
</dbReference>
<dbReference type="CDD" id="cd06602">
    <property type="entry name" value="GH31_MGAM_SI_GAA"/>
    <property type="match status" value="1"/>
</dbReference>
<dbReference type="Gene3D" id="3.20.20.80">
    <property type="entry name" value="Glycosidases"/>
    <property type="match status" value="2"/>
</dbReference>
<dbReference type="EMBL" id="DS995899">
    <property type="protein sequence ID" value="EEA26673.1"/>
    <property type="molecule type" value="Genomic_DNA"/>
</dbReference>
<protein>
    <submittedName>
        <fullName evidence="17">Alpha-glucosidase, putative</fullName>
    </submittedName>
</protein>
<dbReference type="Gene3D" id="2.60.40.1760">
    <property type="entry name" value="glycosyl hydrolase (family 31)"/>
    <property type="match status" value="1"/>
</dbReference>
<dbReference type="VEuPathDB" id="FungiDB:PMAA_015950"/>
<evidence type="ECO:0000259" key="16">
    <source>
        <dbReference type="PROSITE" id="PS51166"/>
    </source>
</evidence>
<comment type="subcellular location">
    <subcellularLocation>
        <location evidence="3">Secreted</location>
    </subcellularLocation>
</comment>
<evidence type="ECO:0000256" key="8">
    <source>
        <dbReference type="ARBA" id="ARBA00023180"/>
    </source>
</evidence>
<dbReference type="InterPro" id="IPR048395">
    <property type="entry name" value="Glyco_hydro_31_C"/>
</dbReference>
<dbReference type="AlphaFoldDB" id="B6Q7D1"/>
<evidence type="ECO:0000256" key="4">
    <source>
        <dbReference type="ARBA" id="ARBA00007806"/>
    </source>
</evidence>
<evidence type="ECO:0000313" key="17">
    <source>
        <dbReference type="EMBL" id="EEA26673.1"/>
    </source>
</evidence>
<dbReference type="PhylomeDB" id="B6Q7D1"/>
<keyword evidence="9" id="KW-0119">Carbohydrate metabolism</keyword>
<dbReference type="Proteomes" id="UP000001294">
    <property type="component" value="Unassembled WGS sequence"/>
</dbReference>
<dbReference type="GO" id="GO:2001070">
    <property type="term" value="F:starch binding"/>
    <property type="evidence" value="ECO:0007669"/>
    <property type="project" value="InterPro"/>
</dbReference>
<name>B6Q7D1_TALMQ</name>
<feature type="domain" description="CBM20" evidence="16">
    <location>
        <begin position="478"/>
        <end position="582"/>
    </location>
</feature>
<dbReference type="STRING" id="441960.B6Q7D1"/>
<evidence type="ECO:0000256" key="15">
    <source>
        <dbReference type="SAM" id="SignalP"/>
    </source>
</evidence>
<comment type="similarity">
    <text evidence="4 14">Belongs to the glycosyl hydrolase 31 family.</text>
</comment>
<dbReference type="InterPro" id="IPR013784">
    <property type="entry name" value="Carb-bd-like_fold"/>
</dbReference>
<dbReference type="GO" id="GO:0000272">
    <property type="term" value="P:polysaccharide catabolic process"/>
    <property type="evidence" value="ECO:0007669"/>
    <property type="project" value="UniProtKB-KW"/>
</dbReference>
<evidence type="ECO:0000256" key="13">
    <source>
        <dbReference type="ARBA" id="ARBA00025512"/>
    </source>
</evidence>
<dbReference type="SUPFAM" id="SSF51445">
    <property type="entry name" value="(Trans)glycosidases"/>
    <property type="match status" value="1"/>
</dbReference>
<proteinExistence type="inferred from homology"/>
<dbReference type="GO" id="GO:0004558">
    <property type="term" value="F:alpha-1,4-glucosidase activity"/>
    <property type="evidence" value="ECO:0007669"/>
    <property type="project" value="UniProtKB-EC"/>
</dbReference>
<dbReference type="Pfam" id="PF13802">
    <property type="entry name" value="Gal_mutarotas_2"/>
    <property type="match status" value="1"/>
</dbReference>
<dbReference type="PANTHER" id="PTHR22762:SF67">
    <property type="entry name" value="ALPHA_BETA-GLUCOSIDASE AGDC-RELATED"/>
    <property type="match status" value="1"/>
</dbReference>
<keyword evidence="5" id="KW-0964">Secreted</keyword>
<comment type="catalytic activity">
    <reaction evidence="2">
        <text>Hydrolysis of terminal, non-reducing (1-&gt;4)-linked alpha-D-glucose residues with release of alpha-D-glucose.</text>
        <dbReference type="EC" id="3.2.1.20"/>
    </reaction>
</comment>
<dbReference type="GO" id="GO:0008422">
    <property type="term" value="F:beta-glucosidase activity"/>
    <property type="evidence" value="ECO:0007669"/>
    <property type="project" value="UniProtKB-EC"/>
</dbReference>
<evidence type="ECO:0000256" key="5">
    <source>
        <dbReference type="ARBA" id="ARBA00022525"/>
    </source>
</evidence>
<dbReference type="SUPFAM" id="SSF49452">
    <property type="entry name" value="Starch-binding domain-like"/>
    <property type="match status" value="1"/>
</dbReference>
<feature type="chain" id="PRO_5002845346" evidence="15">
    <location>
        <begin position="23"/>
        <end position="992"/>
    </location>
</feature>
<dbReference type="Gene3D" id="2.60.40.1180">
    <property type="entry name" value="Golgi alpha-mannosidase II"/>
    <property type="match status" value="2"/>
</dbReference>
<dbReference type="Pfam" id="PF00686">
    <property type="entry name" value="CBM_20"/>
    <property type="match status" value="1"/>
</dbReference>
<dbReference type="GO" id="GO:0071555">
    <property type="term" value="P:cell wall organization"/>
    <property type="evidence" value="ECO:0007669"/>
    <property type="project" value="UniProtKB-KW"/>
</dbReference>
<dbReference type="InterPro" id="IPR013780">
    <property type="entry name" value="Glyco_hydro_b"/>
</dbReference>
<keyword evidence="8" id="KW-0325">Glycoprotein</keyword>
<evidence type="ECO:0000256" key="6">
    <source>
        <dbReference type="ARBA" id="ARBA00022729"/>
    </source>
</evidence>
<dbReference type="HOGENOM" id="CLU_000631_11_0_1"/>
<dbReference type="InterPro" id="IPR013783">
    <property type="entry name" value="Ig-like_fold"/>
</dbReference>
<evidence type="ECO:0000256" key="12">
    <source>
        <dbReference type="ARBA" id="ARBA00023326"/>
    </source>
</evidence>
<dbReference type="GO" id="GO:0005576">
    <property type="term" value="C:extracellular region"/>
    <property type="evidence" value="ECO:0007669"/>
    <property type="project" value="UniProtKB-SubCell"/>
</dbReference>
<evidence type="ECO:0000256" key="1">
    <source>
        <dbReference type="ARBA" id="ARBA00000448"/>
    </source>
</evidence>
<reference evidence="18" key="1">
    <citation type="journal article" date="2015" name="Genome Announc.">
        <title>Genome sequence of the AIDS-associated pathogen Penicillium marneffei (ATCC18224) and its near taxonomic relative Talaromyces stipitatus (ATCC10500).</title>
        <authorList>
            <person name="Nierman W.C."/>
            <person name="Fedorova-Abrams N.D."/>
            <person name="Andrianopoulos A."/>
        </authorList>
    </citation>
    <scope>NUCLEOTIDE SEQUENCE [LARGE SCALE GENOMIC DNA]</scope>
    <source>
        <strain evidence="18">ATCC 18224 / CBS 334.59 / QM 7333</strain>
    </source>
</reference>
<evidence type="ECO:0000256" key="14">
    <source>
        <dbReference type="RuleBase" id="RU361185"/>
    </source>
</evidence>
<dbReference type="CDD" id="cd14752">
    <property type="entry name" value="GH31_N"/>
    <property type="match status" value="1"/>
</dbReference>
<dbReference type="InterPro" id="IPR017853">
    <property type="entry name" value="GH"/>
</dbReference>
<accession>B6Q7D1</accession>
<dbReference type="SUPFAM" id="SSF74650">
    <property type="entry name" value="Galactose mutarotase-like"/>
    <property type="match status" value="1"/>
</dbReference>
<sequence length="992" mass="109424">MRSTSIMKGLVATGCLIASASAAAVLTARDATTCPGYQATNVKKSHGSIVSADLTLAGDACNVYGTDLNNLVLQVDYETETRLHVKIYDAAEQVYQVPASVLPRPGSSNFNPERSDLKVTIVNNPFSFQVTRKSNGEVLFDTAGQPLIFESQYLRLRTSLPKNPYLYGLGESTDPFPLPTNNYSRTLWSRDAFLTPQYGNLYGNHPVYFDHRGSKGTHGVFLLNSNGMDIKINQDTKGQYLEYNTLGGVLDFYFLAGSSPKDVAIQYSETVGKAVMMPYWGFGFHNCRYGYQDVYEVAEVIANYSAANIPLETQWTDIDYMDLRKVFTLDPLRYPVDLVRQIVSYLHERNQHYVMMVDPAVAYQDYAAFNNGVDAGAFLTISNGSVYQGVVWPGVAAFPDWFASNTQSYWNNQFSTFFSPDHGVDIDALWIDMNEASNFCPYPCSNPAAFAVTNNDPPAPPAVRISSPRPVAGFGPEFQPQCVATVNFTVYAETYWGENIFVLGNSPTLGAGIISGAAPMSANDYPEWKLTVQMPANTTFSYEYVRKEGDGSWIYESSNRTITTGDCNTGLQSVADTITTKSGNQKRDIAPVPLVRSPVAAALQKRDGSMLGLPGRDLINPKYAINNTAGSISNLTIQTDLIHQNGLAEYDTHNMYGTMMSATSRNAMLNRRPASRPLVITRSTFAGAGREVGHWLGDNLADWDHYRWTIAELQEFAALYQIPMVGSDICGYAGTTTDELCSRWVFLGAFSPFFRDHSGNDSPPHELYRTEAIAKAARAAIDIRYRLLDYAYTAMWTQTQTGSPMINPMFFEYPSDINTATLPYQFFWGDSILVAPVTDENSTSVSVYLPKDLFYDFYTGKPVTGKGAAVTLNNIAFDTIPLYYKGGSIVPQRIASANTTALLRQQNFEIVIAPNTFGQASGTLYLDDGDSINQPKTSVINFFYLDGLFTMTGTFGYDVGNVVISQITILGQNVKKRSVNLKLTGAHVGIYL</sequence>
<dbReference type="InterPro" id="IPR002044">
    <property type="entry name" value="CBM20"/>
</dbReference>
<dbReference type="InterPro" id="IPR025887">
    <property type="entry name" value="Glyco_hydro_31_N_dom"/>
</dbReference>
<gene>
    <name evidence="17" type="ORF">PMAA_015950</name>
</gene>
<comment type="catalytic activity">
    <reaction evidence="1">
        <text>Hydrolysis of terminal, non-reducing beta-D-glucosyl residues with release of beta-D-glucose.</text>
        <dbReference type="EC" id="3.2.1.21"/>
    </reaction>
</comment>
<evidence type="ECO:0000256" key="7">
    <source>
        <dbReference type="ARBA" id="ARBA00022801"/>
    </source>
</evidence>
<organism evidence="17 18">
    <name type="scientific">Talaromyces marneffei (strain ATCC 18224 / CBS 334.59 / QM 7333)</name>
    <name type="common">Penicillium marneffei</name>
    <dbReference type="NCBI Taxonomy" id="441960"/>
    <lineage>
        <taxon>Eukaryota</taxon>
        <taxon>Fungi</taxon>
        <taxon>Dikarya</taxon>
        <taxon>Ascomycota</taxon>
        <taxon>Pezizomycotina</taxon>
        <taxon>Eurotiomycetes</taxon>
        <taxon>Eurotiomycetidae</taxon>
        <taxon>Eurotiales</taxon>
        <taxon>Trichocomaceae</taxon>
        <taxon>Talaromyces</taxon>
        <taxon>Talaromyces sect. Talaromyces</taxon>
    </lineage>
</organism>
<evidence type="ECO:0000256" key="10">
    <source>
        <dbReference type="ARBA" id="ARBA00023295"/>
    </source>
</evidence>